<feature type="domain" description="MurNAc-LAA" evidence="2">
    <location>
        <begin position="117"/>
        <end position="228"/>
    </location>
</feature>
<dbReference type="GO" id="GO:0008745">
    <property type="term" value="F:N-acetylmuramoyl-L-alanine amidase activity"/>
    <property type="evidence" value="ECO:0007669"/>
    <property type="project" value="InterPro"/>
</dbReference>
<keyword evidence="4" id="KW-1185">Reference proteome</keyword>
<dbReference type="InterPro" id="IPR050695">
    <property type="entry name" value="N-acetylmuramoyl_amidase_3"/>
</dbReference>
<gene>
    <name evidence="3" type="ORF">SAMN04487944_12380</name>
</gene>
<evidence type="ECO:0000313" key="3">
    <source>
        <dbReference type="EMBL" id="SES20716.1"/>
    </source>
</evidence>
<proteinExistence type="predicted"/>
<keyword evidence="1" id="KW-0378">Hydrolase</keyword>
<dbReference type="OrthoDB" id="9806267at2"/>
<reference evidence="3 4" key="1">
    <citation type="submission" date="2016-10" db="EMBL/GenBank/DDBJ databases">
        <authorList>
            <person name="de Groot N.N."/>
        </authorList>
    </citation>
    <scope>NUCLEOTIDE SEQUENCE [LARGE SCALE GENOMIC DNA]</scope>
    <source>
        <strain evidence="3 4">CGMCC 1.7727</strain>
    </source>
</reference>
<dbReference type="EMBL" id="FOGL01000023">
    <property type="protein sequence ID" value="SES20716.1"/>
    <property type="molecule type" value="Genomic_DNA"/>
</dbReference>
<dbReference type="AlphaFoldDB" id="A0A1H9VG23"/>
<dbReference type="STRING" id="531814.SAMN04487944_12380"/>
<protein>
    <submittedName>
        <fullName evidence="3">N-acetylmuramoyl-L-alanine amidase</fullName>
    </submittedName>
</protein>
<dbReference type="SMART" id="SM00646">
    <property type="entry name" value="Ami_3"/>
    <property type="match status" value="1"/>
</dbReference>
<dbReference type="GO" id="GO:0030288">
    <property type="term" value="C:outer membrane-bounded periplasmic space"/>
    <property type="evidence" value="ECO:0007669"/>
    <property type="project" value="TreeGrafter"/>
</dbReference>
<dbReference type="PANTHER" id="PTHR30404:SF0">
    <property type="entry name" value="N-ACETYLMURAMOYL-L-ALANINE AMIDASE AMIC"/>
    <property type="match status" value="1"/>
</dbReference>
<dbReference type="PANTHER" id="PTHR30404">
    <property type="entry name" value="N-ACETYLMURAMOYL-L-ALANINE AMIDASE"/>
    <property type="match status" value="1"/>
</dbReference>
<dbReference type="GO" id="GO:0009253">
    <property type="term" value="P:peptidoglycan catabolic process"/>
    <property type="evidence" value="ECO:0007669"/>
    <property type="project" value="InterPro"/>
</dbReference>
<dbReference type="RefSeq" id="WP_089743776.1">
    <property type="nucleotide sequence ID" value="NZ_FOGL01000023.1"/>
</dbReference>
<dbReference type="InterPro" id="IPR014234">
    <property type="entry name" value="Spore_CwlD"/>
</dbReference>
<dbReference type="NCBIfam" id="TIGR02883">
    <property type="entry name" value="spore_cwlD"/>
    <property type="match status" value="1"/>
</dbReference>
<accession>A0A1H9VG23</accession>
<evidence type="ECO:0000256" key="1">
    <source>
        <dbReference type="ARBA" id="ARBA00022801"/>
    </source>
</evidence>
<dbReference type="Gene3D" id="3.40.630.40">
    <property type="entry name" value="Zn-dependent exopeptidases"/>
    <property type="match status" value="1"/>
</dbReference>
<dbReference type="CDD" id="cd02696">
    <property type="entry name" value="MurNAc-LAA"/>
    <property type="match status" value="1"/>
</dbReference>
<dbReference type="SUPFAM" id="SSF53187">
    <property type="entry name" value="Zn-dependent exopeptidases"/>
    <property type="match status" value="1"/>
</dbReference>
<evidence type="ECO:0000313" key="4">
    <source>
        <dbReference type="Proteomes" id="UP000199687"/>
    </source>
</evidence>
<name>A0A1H9VG23_9BACI</name>
<evidence type="ECO:0000259" key="2">
    <source>
        <dbReference type="SMART" id="SM00646"/>
    </source>
</evidence>
<dbReference type="Pfam" id="PF01520">
    <property type="entry name" value="Amidase_3"/>
    <property type="match status" value="1"/>
</dbReference>
<dbReference type="InterPro" id="IPR002508">
    <property type="entry name" value="MurNAc-LAA_cat"/>
</dbReference>
<dbReference type="Proteomes" id="UP000199687">
    <property type="component" value="Unassembled WGS sequence"/>
</dbReference>
<organism evidence="3 4">
    <name type="scientific">Gracilibacillus ureilyticus</name>
    <dbReference type="NCBI Taxonomy" id="531814"/>
    <lineage>
        <taxon>Bacteria</taxon>
        <taxon>Bacillati</taxon>
        <taxon>Bacillota</taxon>
        <taxon>Bacilli</taxon>
        <taxon>Bacillales</taxon>
        <taxon>Bacillaceae</taxon>
        <taxon>Gracilibacillus</taxon>
    </lineage>
</organism>
<sequence>MPRKIKIFLWLSGLLLLIIFIQYPMQQSMDSWQTWSLPLAGKTIVLDPGHGGVDGGAVGSDQTQEKEITLKVSSILRDYLQQAGATVYLTREGDYDLAAEDTKGLSRRKAEDIQQRVQFISEKEADFFLSIHLNALSDSRWKGAQTFYYPGREENEQLAKFVQSEIIRNLENTKREALPIHQIFVLKYAEAPGALVEIGFLSNGEELQLLKSKEYQQKMAASIYEGILRYVTEETVEETETNP</sequence>